<dbReference type="Pfam" id="PF01408">
    <property type="entry name" value="GFO_IDH_MocA"/>
    <property type="match status" value="1"/>
</dbReference>
<dbReference type="EMBL" id="NEXV01000570">
    <property type="protein sequence ID" value="PIG81216.1"/>
    <property type="molecule type" value="Genomic_DNA"/>
</dbReference>
<dbReference type="STRING" id="656916.A0A2G7FKX5"/>
<accession>A0A2G7FKX5</accession>
<dbReference type="EMBL" id="ML737120">
    <property type="protein sequence ID" value="KAE8345249.1"/>
    <property type="molecule type" value="Genomic_DNA"/>
</dbReference>
<reference evidence="3 4" key="1">
    <citation type="submission" date="2017-05" db="EMBL/GenBank/DDBJ databases">
        <title>Genome sequence for an aflatoxigenic pathogen of Argentinian peanut, Aspergillus arachidicola.</title>
        <authorList>
            <person name="Moore G."/>
            <person name="Beltz S.B."/>
            <person name="Mack B.M."/>
        </authorList>
    </citation>
    <scope>NUCLEOTIDE SEQUENCE [LARGE SCALE GENOMIC DNA]</scope>
    <source>
        <strain evidence="3 4">CBS 117610</strain>
    </source>
</reference>
<proteinExistence type="predicted"/>
<dbReference type="PANTHER" id="PTHR42840:SF6">
    <property type="entry name" value="BINDING ROSSMANN FOLD OXIDOREDUCTASE, PUTATIVE (AFU_ORTHOLOGUE AFUA_3G11930)-RELATED"/>
    <property type="match status" value="1"/>
</dbReference>
<evidence type="ECO:0000313" key="4">
    <source>
        <dbReference type="Proteomes" id="UP000231358"/>
    </source>
</evidence>
<evidence type="ECO:0000259" key="1">
    <source>
        <dbReference type="Pfam" id="PF01408"/>
    </source>
</evidence>
<dbReference type="OrthoDB" id="2127032at2759"/>
<dbReference type="PANTHER" id="PTHR42840">
    <property type="entry name" value="NAD(P)-BINDING ROSSMANN-FOLD SUPERFAMILY PROTEIN-RELATED"/>
    <property type="match status" value="1"/>
</dbReference>
<gene>
    <name evidence="3" type="ORF">AARAC_005263</name>
    <name evidence="2" type="ORF">BDV24DRAFT_115350</name>
</gene>
<dbReference type="GO" id="GO:0016491">
    <property type="term" value="F:oxidoreductase activity"/>
    <property type="evidence" value="ECO:0007669"/>
    <property type="project" value="TreeGrafter"/>
</dbReference>
<dbReference type="Gene3D" id="3.30.360.10">
    <property type="entry name" value="Dihydrodipicolinate Reductase, domain 2"/>
    <property type="match status" value="1"/>
</dbReference>
<organism evidence="3 4">
    <name type="scientific">Aspergillus arachidicola</name>
    <dbReference type="NCBI Taxonomy" id="656916"/>
    <lineage>
        <taxon>Eukaryota</taxon>
        <taxon>Fungi</taxon>
        <taxon>Dikarya</taxon>
        <taxon>Ascomycota</taxon>
        <taxon>Pezizomycotina</taxon>
        <taxon>Eurotiomycetes</taxon>
        <taxon>Eurotiomycetidae</taxon>
        <taxon>Eurotiales</taxon>
        <taxon>Aspergillaceae</taxon>
        <taxon>Aspergillus</taxon>
        <taxon>Aspergillus subgen. Circumdati</taxon>
    </lineage>
</organism>
<protein>
    <submittedName>
        <fullName evidence="3">NAD binding Rossmann fold oxidoreductase</fullName>
    </submittedName>
</protein>
<dbReference type="Proteomes" id="UP000231358">
    <property type="component" value="Unassembled WGS sequence"/>
</dbReference>
<dbReference type="Gene3D" id="3.40.50.720">
    <property type="entry name" value="NAD(P)-binding Rossmann-like Domain"/>
    <property type="match status" value="1"/>
</dbReference>
<dbReference type="Proteomes" id="UP000325558">
    <property type="component" value="Unassembled WGS sequence"/>
</dbReference>
<dbReference type="InterPro" id="IPR036291">
    <property type="entry name" value="NAD(P)-bd_dom_sf"/>
</dbReference>
<evidence type="ECO:0000313" key="2">
    <source>
        <dbReference type="EMBL" id="KAE8345249.1"/>
    </source>
</evidence>
<dbReference type="AlphaFoldDB" id="A0A2G7FKX5"/>
<dbReference type="GO" id="GO:0005737">
    <property type="term" value="C:cytoplasm"/>
    <property type="evidence" value="ECO:0007669"/>
    <property type="project" value="TreeGrafter"/>
</dbReference>
<sequence length="413" mass="45836">MAPPSVLMVGTGEYTTGYVGGTASTSDKKVGVVGLTLFDLRRRGKVGNLSMVGVSGRKFPGIRSHLQKNISDVYNGLDVSFTSYPADDQTDPDAYKAAIDALEPGSAITIFTPDPTHFPIALYAIQRKIHVLITKPATQLLSDHLTLLEEARKNGVFVFIEHHKRFDPAYSDARAKARNLGDFNYFYSYMSQPKSQLETFKAWAGKDSDISYYLNSHHIDINESMVPEYAPVKVTASASKGTALDLGCVNETEDTITLLVEWRKKSDPSRVATAVYTASWTAPQKAGVHSNQYFHYMGSKGEVRINQAKRGYDVTEDDQGLIWFNPFYMRYAPDEDGNFSGQTGYGYISFEKFIDAVTAVNEGRVTLDQLDARPLPTLKNTIATTAILHAGRISLDERRPVEIVTEGDKWELK</sequence>
<feature type="domain" description="Gfo/Idh/MocA-like oxidoreductase N-terminal" evidence="1">
    <location>
        <begin position="104"/>
        <end position="162"/>
    </location>
</feature>
<dbReference type="FunFam" id="3.40.50.720:FF:000778">
    <property type="entry name" value="NAD binding Rossmann fold oxidoreductase, putative"/>
    <property type="match status" value="1"/>
</dbReference>
<reference evidence="2" key="2">
    <citation type="submission" date="2019-04" db="EMBL/GenBank/DDBJ databases">
        <title>Friends and foes A comparative genomics study of 23 Aspergillus species from section Flavi.</title>
        <authorList>
            <consortium name="DOE Joint Genome Institute"/>
            <person name="Kjaerbolling I."/>
            <person name="Vesth T."/>
            <person name="Frisvad J.C."/>
            <person name="Nybo J.L."/>
            <person name="Theobald S."/>
            <person name="Kildgaard S."/>
            <person name="Isbrandt T."/>
            <person name="Kuo A."/>
            <person name="Sato A."/>
            <person name="Lyhne E.K."/>
            <person name="Kogle M.E."/>
            <person name="Wiebenga A."/>
            <person name="Kun R.S."/>
            <person name="Lubbers R.J."/>
            <person name="Makela M.R."/>
            <person name="Barry K."/>
            <person name="Chovatia M."/>
            <person name="Clum A."/>
            <person name="Daum C."/>
            <person name="Haridas S."/>
            <person name="He G."/>
            <person name="LaButti K."/>
            <person name="Lipzen A."/>
            <person name="Mondo S."/>
            <person name="Riley R."/>
            <person name="Salamov A."/>
            <person name="Simmons B.A."/>
            <person name="Magnuson J.K."/>
            <person name="Henrissat B."/>
            <person name="Mortensen U.H."/>
            <person name="Larsen T.O."/>
            <person name="Devries R.P."/>
            <person name="Grigoriev I.V."/>
            <person name="Machida M."/>
            <person name="Baker S.E."/>
            <person name="Andersen M.R."/>
        </authorList>
    </citation>
    <scope>NUCLEOTIDE SEQUENCE</scope>
    <source>
        <strain evidence="2">CBS 117612</strain>
    </source>
</reference>
<evidence type="ECO:0000313" key="3">
    <source>
        <dbReference type="EMBL" id="PIG81216.1"/>
    </source>
</evidence>
<dbReference type="InterPro" id="IPR000683">
    <property type="entry name" value="Gfo/Idh/MocA-like_OxRdtase_N"/>
</dbReference>
<dbReference type="GO" id="GO:0000166">
    <property type="term" value="F:nucleotide binding"/>
    <property type="evidence" value="ECO:0007669"/>
    <property type="project" value="InterPro"/>
</dbReference>
<dbReference type="FunFam" id="3.30.360.10:FF:000030">
    <property type="entry name" value="NAD binding Rossmann fold oxidoreductase"/>
    <property type="match status" value="1"/>
</dbReference>
<dbReference type="GO" id="GO:0006740">
    <property type="term" value="P:NADPH regeneration"/>
    <property type="evidence" value="ECO:0007669"/>
    <property type="project" value="TreeGrafter"/>
</dbReference>
<keyword evidence="4" id="KW-1185">Reference proteome</keyword>
<dbReference type="SUPFAM" id="SSF51735">
    <property type="entry name" value="NAD(P)-binding Rossmann-fold domains"/>
    <property type="match status" value="1"/>
</dbReference>
<name>A0A2G7FKX5_9EURO</name>